<evidence type="ECO:0000256" key="3">
    <source>
        <dbReference type="SAM" id="Coils"/>
    </source>
</evidence>
<dbReference type="eggNOG" id="COG0457">
    <property type="taxonomic scope" value="Bacteria"/>
</dbReference>
<dbReference type="PANTHER" id="PTHR43630">
    <property type="entry name" value="POLY-BETA-1,6-N-ACETYL-D-GLUCOSAMINE SYNTHASE"/>
    <property type="match status" value="1"/>
</dbReference>
<dbReference type="KEGG" id="saf:SULAZ_1215"/>
<dbReference type="CAZy" id="GT2">
    <property type="family name" value="Glycosyltransferase Family 2"/>
</dbReference>
<dbReference type="InterPro" id="IPR011990">
    <property type="entry name" value="TPR-like_helical_dom_sf"/>
</dbReference>
<keyword evidence="3" id="KW-0175">Coiled coil</keyword>
<dbReference type="Pfam" id="PF00535">
    <property type="entry name" value="Glycos_transf_2"/>
    <property type="match status" value="1"/>
</dbReference>
<dbReference type="SUPFAM" id="SSF48452">
    <property type="entry name" value="TPR-like"/>
    <property type="match status" value="1"/>
</dbReference>
<dbReference type="GO" id="GO:0016740">
    <property type="term" value="F:transferase activity"/>
    <property type="evidence" value="ECO:0007669"/>
    <property type="project" value="UniProtKB-KW"/>
</dbReference>
<evidence type="ECO:0000256" key="2">
    <source>
        <dbReference type="PROSITE-ProRule" id="PRU00339"/>
    </source>
</evidence>
<evidence type="ECO:0000256" key="1">
    <source>
        <dbReference type="ARBA" id="ARBA00038494"/>
    </source>
</evidence>
<sequence length="500" mass="59018">MDIKVSACIIAKNEEKNLPRLLNSIKGKFDEIVLVDTGSTDKTVEIAKSYGAKVYHREWNGFADARQYAVDMASGDWIWFFDADTELEEEEYERFKRILLFIKDHPEYEGIGTVYKNLGLDGNIKSLSSTVHIHKKHPDIVWEGKIHERVVNKKTSTILIPPMKVHILHYGYAEINTQIEKAKRNLRLLFEELKSCKDNEKEYYVNIFYIIQSYSVLAAAIDLKKYSKKSLRYIKKFLRYKDNIPNESTFKKHFYVYATRTYISLENYKEAEKLLEDALNIDKFYPDYHFLLYTVYKAQEDTKKAVESLINFILSIDKTSKIYGVISDYISYKEKVISDLESYILSNEDRDYFKEIVKDHWNETKGENIGRVLFRILKDENQKEALKVIKKVATIHQSSEAYTDLGEYYYENQNMEDAFRSFLKAYDLNPFNIKANKYLSDLYFSFKDYERAFYHGLKYLNLSRDINFIKNLEDIVNLSQNLNLKESFEKLNKKLSQVVS</sequence>
<dbReference type="PANTHER" id="PTHR43630:SF2">
    <property type="entry name" value="GLYCOSYLTRANSFERASE"/>
    <property type="match status" value="1"/>
</dbReference>
<name>C1DVP7_SULAA</name>
<dbReference type="InterPro" id="IPR001173">
    <property type="entry name" value="Glyco_trans_2-like"/>
</dbReference>
<dbReference type="Proteomes" id="UP000001369">
    <property type="component" value="Chromosome"/>
</dbReference>
<reference evidence="5 6" key="1">
    <citation type="journal article" date="2009" name="J. Bacteriol.">
        <title>Complete and draft genome sequences of six members of the Aquificales.</title>
        <authorList>
            <person name="Reysenbach A.L."/>
            <person name="Hamamura N."/>
            <person name="Podar M."/>
            <person name="Griffiths E."/>
            <person name="Ferreira S."/>
            <person name="Hochstein R."/>
            <person name="Heidelberg J."/>
            <person name="Johnson J."/>
            <person name="Mead D."/>
            <person name="Pohorille A."/>
            <person name="Sarmiento M."/>
            <person name="Schweighofer K."/>
            <person name="Seshadri R."/>
            <person name="Voytek M.A."/>
        </authorList>
    </citation>
    <scope>NUCLEOTIDE SEQUENCE [LARGE SCALE GENOMIC DNA]</scope>
    <source>
        <strain evidence="6">Az-Fu1 / DSM 15241 / OCM 825</strain>
    </source>
</reference>
<protein>
    <submittedName>
        <fullName evidence="5">Glycosyl transferase, family 2</fullName>
    </submittedName>
</protein>
<dbReference type="OrthoDB" id="9815923at2"/>
<feature type="repeat" description="TPR" evidence="2">
    <location>
        <begin position="399"/>
        <end position="432"/>
    </location>
</feature>
<dbReference type="RefSeq" id="WP_012674096.1">
    <property type="nucleotide sequence ID" value="NC_012438.1"/>
</dbReference>
<dbReference type="STRING" id="204536.SULAZ_1215"/>
<evidence type="ECO:0000259" key="4">
    <source>
        <dbReference type="Pfam" id="PF00535"/>
    </source>
</evidence>
<dbReference type="PROSITE" id="PS50005">
    <property type="entry name" value="TPR"/>
    <property type="match status" value="1"/>
</dbReference>
<feature type="coiled-coil region" evidence="3">
    <location>
        <begin position="172"/>
        <end position="199"/>
    </location>
</feature>
<proteinExistence type="inferred from homology"/>
<dbReference type="PROSITE" id="PS50293">
    <property type="entry name" value="TPR_REGION"/>
    <property type="match status" value="1"/>
</dbReference>
<dbReference type="Gene3D" id="3.90.550.10">
    <property type="entry name" value="Spore Coat Polysaccharide Biosynthesis Protein SpsA, Chain A"/>
    <property type="match status" value="1"/>
</dbReference>
<keyword evidence="2" id="KW-0802">TPR repeat</keyword>
<dbReference type="SUPFAM" id="SSF53448">
    <property type="entry name" value="Nucleotide-diphospho-sugar transferases"/>
    <property type="match status" value="1"/>
</dbReference>
<gene>
    <name evidence="5" type="ordered locus">SULAZ_1215</name>
</gene>
<dbReference type="AlphaFoldDB" id="C1DVP7"/>
<dbReference type="HOGENOM" id="CLU_572037_0_0_0"/>
<evidence type="ECO:0000313" key="5">
    <source>
        <dbReference type="EMBL" id="ACN98775.1"/>
    </source>
</evidence>
<keyword evidence="6" id="KW-1185">Reference proteome</keyword>
<evidence type="ECO:0000313" key="6">
    <source>
        <dbReference type="Proteomes" id="UP000001369"/>
    </source>
</evidence>
<dbReference type="InterPro" id="IPR029044">
    <property type="entry name" value="Nucleotide-diphossugar_trans"/>
</dbReference>
<dbReference type="CDD" id="cd02511">
    <property type="entry name" value="Beta4Glucosyltransferase"/>
    <property type="match status" value="1"/>
</dbReference>
<dbReference type="EMBL" id="CP001229">
    <property type="protein sequence ID" value="ACN98775.1"/>
    <property type="molecule type" value="Genomic_DNA"/>
</dbReference>
<dbReference type="Gene3D" id="1.25.40.10">
    <property type="entry name" value="Tetratricopeptide repeat domain"/>
    <property type="match status" value="2"/>
</dbReference>
<dbReference type="eggNOG" id="COG0463">
    <property type="taxonomic scope" value="Bacteria"/>
</dbReference>
<accession>C1DVP7</accession>
<keyword evidence="5" id="KW-0808">Transferase</keyword>
<feature type="domain" description="Glycosyltransferase 2-like" evidence="4">
    <location>
        <begin position="6"/>
        <end position="95"/>
    </location>
</feature>
<comment type="similarity">
    <text evidence="1">Belongs to the glycosyltransferase 2 family. WaaE/KdtX subfamily.</text>
</comment>
<organism evidence="5 6">
    <name type="scientific">Sulfurihydrogenibium azorense (strain DSM 15241 / OCM 825 / Az-Fu1)</name>
    <dbReference type="NCBI Taxonomy" id="204536"/>
    <lineage>
        <taxon>Bacteria</taxon>
        <taxon>Pseudomonadati</taxon>
        <taxon>Aquificota</taxon>
        <taxon>Aquificia</taxon>
        <taxon>Aquificales</taxon>
        <taxon>Hydrogenothermaceae</taxon>
        <taxon>Sulfurihydrogenibium</taxon>
    </lineage>
</organism>
<dbReference type="InterPro" id="IPR019734">
    <property type="entry name" value="TPR_rpt"/>
</dbReference>